<dbReference type="RefSeq" id="WP_210682521.1">
    <property type="nucleotide sequence ID" value="NZ_JAGMWN010000006.1"/>
</dbReference>
<comment type="similarity">
    <text evidence="1">Belongs to the YciI family.</text>
</comment>
<gene>
    <name evidence="3" type="ORF">KAJ83_12985</name>
</gene>
<dbReference type="InterPro" id="IPR051807">
    <property type="entry name" value="Sec-metab_biosynth-assoc"/>
</dbReference>
<dbReference type="EMBL" id="JAGMWN010000006">
    <property type="protein sequence ID" value="MBP5857927.1"/>
    <property type="molecule type" value="Genomic_DNA"/>
</dbReference>
<evidence type="ECO:0000256" key="1">
    <source>
        <dbReference type="ARBA" id="ARBA00007689"/>
    </source>
</evidence>
<accession>A0A8J7S055</accession>
<name>A0A8J7S055_9PROT</name>
<dbReference type="Gene3D" id="3.30.70.1060">
    <property type="entry name" value="Dimeric alpha+beta barrel"/>
    <property type="match status" value="1"/>
</dbReference>
<dbReference type="InterPro" id="IPR011008">
    <property type="entry name" value="Dimeric_a/b-barrel"/>
</dbReference>
<keyword evidence="4" id="KW-1185">Reference proteome</keyword>
<evidence type="ECO:0000259" key="2">
    <source>
        <dbReference type="Pfam" id="PF03795"/>
    </source>
</evidence>
<comment type="caution">
    <text evidence="3">The sequence shown here is derived from an EMBL/GenBank/DDBJ whole genome shotgun (WGS) entry which is preliminary data.</text>
</comment>
<dbReference type="PANTHER" id="PTHR33606:SF3">
    <property type="entry name" value="PROTEIN YCII"/>
    <property type="match status" value="1"/>
</dbReference>
<dbReference type="SUPFAM" id="SSF54909">
    <property type="entry name" value="Dimeric alpha+beta barrel"/>
    <property type="match status" value="1"/>
</dbReference>
<evidence type="ECO:0000313" key="3">
    <source>
        <dbReference type="EMBL" id="MBP5857927.1"/>
    </source>
</evidence>
<dbReference type="PANTHER" id="PTHR33606">
    <property type="entry name" value="PROTEIN YCII"/>
    <property type="match status" value="1"/>
</dbReference>
<feature type="domain" description="YCII-related" evidence="2">
    <location>
        <begin position="1"/>
        <end position="84"/>
    </location>
</feature>
<dbReference type="AlphaFoldDB" id="A0A8J7S055"/>
<sequence length="102" mass="11262">MLVCFHLVDAPGMTEKRTEIRPAHREYLDTKKDDMFCAGPLIADDGETPIGSMLVVDFPSIEAARAWISEEPFTKAGVYDMAKITIYKNIWPKGANVADTAG</sequence>
<reference evidence="3" key="1">
    <citation type="submission" date="2021-04" db="EMBL/GenBank/DDBJ databases">
        <authorList>
            <person name="Zhang D.-C."/>
        </authorList>
    </citation>
    <scope>NUCLEOTIDE SEQUENCE</scope>
    <source>
        <strain evidence="3">CGMCC 1.15697</strain>
    </source>
</reference>
<evidence type="ECO:0000313" key="4">
    <source>
        <dbReference type="Proteomes" id="UP000672602"/>
    </source>
</evidence>
<proteinExistence type="inferred from homology"/>
<dbReference type="Proteomes" id="UP000672602">
    <property type="component" value="Unassembled WGS sequence"/>
</dbReference>
<dbReference type="Pfam" id="PF03795">
    <property type="entry name" value="YCII"/>
    <property type="match status" value="1"/>
</dbReference>
<organism evidence="3 4">
    <name type="scientific">Marivibrio halodurans</name>
    <dbReference type="NCBI Taxonomy" id="2039722"/>
    <lineage>
        <taxon>Bacteria</taxon>
        <taxon>Pseudomonadati</taxon>
        <taxon>Pseudomonadota</taxon>
        <taxon>Alphaproteobacteria</taxon>
        <taxon>Rhodospirillales</taxon>
        <taxon>Rhodospirillaceae</taxon>
        <taxon>Marivibrio</taxon>
    </lineage>
</organism>
<protein>
    <submittedName>
        <fullName evidence="3">YciI family protein</fullName>
    </submittedName>
</protein>
<dbReference type="InterPro" id="IPR005545">
    <property type="entry name" value="YCII"/>
</dbReference>